<dbReference type="EMBL" id="MN739660">
    <property type="protein sequence ID" value="QHT18851.1"/>
    <property type="molecule type" value="Genomic_DNA"/>
</dbReference>
<name>A0A6C0DR04_9ZZZZ</name>
<evidence type="ECO:0000256" key="1">
    <source>
        <dbReference type="SAM" id="MobiDB-lite"/>
    </source>
</evidence>
<sequence length="173" mass="19120">MNANAAARKRRAPPSINELPPPQQTRQNPNSPGGSAPQNALTLPQVINVIDKRLIALETFVKESNTVGPIVSNDSVSVIDDNTIQTIIQEFSARFDILAEEIGNLKDIVLKLQTYTMDVNKMLVDERIQILSDIDNQPSSNITLRENIKLEEMSVSSFELADEMISNSNTSDN</sequence>
<proteinExistence type="predicted"/>
<dbReference type="AlphaFoldDB" id="A0A6C0DR04"/>
<accession>A0A6C0DR04</accession>
<reference evidence="2" key="1">
    <citation type="journal article" date="2020" name="Nature">
        <title>Giant virus diversity and host interactions through global metagenomics.</title>
        <authorList>
            <person name="Schulz F."/>
            <person name="Roux S."/>
            <person name="Paez-Espino D."/>
            <person name="Jungbluth S."/>
            <person name="Walsh D.A."/>
            <person name="Denef V.J."/>
            <person name="McMahon K.D."/>
            <person name="Konstantinidis K.T."/>
            <person name="Eloe-Fadrosh E.A."/>
            <person name="Kyrpides N.C."/>
            <person name="Woyke T."/>
        </authorList>
    </citation>
    <scope>NUCLEOTIDE SEQUENCE</scope>
    <source>
        <strain evidence="2">GVMAG-M-3300023174-49</strain>
    </source>
</reference>
<feature type="compositionally biased region" description="Polar residues" evidence="1">
    <location>
        <begin position="24"/>
        <end position="39"/>
    </location>
</feature>
<protein>
    <submittedName>
        <fullName evidence="2">Uncharacterized protein</fullName>
    </submittedName>
</protein>
<evidence type="ECO:0000313" key="2">
    <source>
        <dbReference type="EMBL" id="QHT18851.1"/>
    </source>
</evidence>
<organism evidence="2">
    <name type="scientific">viral metagenome</name>
    <dbReference type="NCBI Taxonomy" id="1070528"/>
    <lineage>
        <taxon>unclassified sequences</taxon>
        <taxon>metagenomes</taxon>
        <taxon>organismal metagenomes</taxon>
    </lineage>
</organism>
<feature type="region of interest" description="Disordered" evidence="1">
    <location>
        <begin position="1"/>
        <end position="39"/>
    </location>
</feature>